<dbReference type="Pfam" id="PF12770">
    <property type="entry name" value="CHAT"/>
    <property type="match status" value="1"/>
</dbReference>
<dbReference type="SMART" id="SM00028">
    <property type="entry name" value="TPR"/>
    <property type="match status" value="11"/>
</dbReference>
<feature type="repeat" description="TPR" evidence="1">
    <location>
        <begin position="361"/>
        <end position="394"/>
    </location>
</feature>
<evidence type="ECO:0000313" key="4">
    <source>
        <dbReference type="Proteomes" id="UP001387447"/>
    </source>
</evidence>
<dbReference type="Gene3D" id="1.25.40.10">
    <property type="entry name" value="Tetratricopeptide repeat domain"/>
    <property type="match status" value="3"/>
</dbReference>
<feature type="repeat" description="TPR" evidence="1">
    <location>
        <begin position="161"/>
        <end position="194"/>
    </location>
</feature>
<feature type="repeat" description="TPR" evidence="1">
    <location>
        <begin position="241"/>
        <end position="274"/>
    </location>
</feature>
<accession>A0ABU9EQX0</accession>
<reference evidence="3 4" key="1">
    <citation type="journal article" date="2024" name="Front. Microbiol.">
        <title>Transcriptomic insights into the dominance of two phototrophs throughout the water column of a tropical hypersaline-alkaline crater lake (Dziani Dzaha, Mayotte).</title>
        <authorList>
            <person name="Duperron S."/>
            <person name="Halary S."/>
            <person name="Bouly J.-P."/>
            <person name="Roussel T."/>
            <person name="Hugoni M."/>
            <person name="Bruto M."/>
            <person name="Oger P."/>
            <person name="Duval C."/>
            <person name="Woo A."/>
            <person name="Jezequiel D."/>
            <person name="Ader M."/>
            <person name="Leboulanger C."/>
            <person name="Agogue H."/>
            <person name="Grossi V."/>
            <person name="Trousselier M."/>
            <person name="Bernard C."/>
        </authorList>
    </citation>
    <scope>NUCLEOTIDE SEQUENCE [LARGE SCALE GENOMIC DNA]</scope>
    <source>
        <strain evidence="3 4">PMC 851.14</strain>
    </source>
</reference>
<dbReference type="PANTHER" id="PTHR10098">
    <property type="entry name" value="RAPSYN-RELATED"/>
    <property type="match status" value="1"/>
</dbReference>
<dbReference type="InterPro" id="IPR011990">
    <property type="entry name" value="TPR-like_helical_dom_sf"/>
</dbReference>
<dbReference type="PANTHER" id="PTHR10098:SF108">
    <property type="entry name" value="TETRATRICOPEPTIDE REPEAT PROTEIN 28"/>
    <property type="match status" value="1"/>
</dbReference>
<proteinExistence type="predicted"/>
<dbReference type="EMBL" id="JBBWYZ010000021">
    <property type="protein sequence ID" value="MEK9514338.1"/>
    <property type="molecule type" value="Genomic_DNA"/>
</dbReference>
<dbReference type="SUPFAM" id="SSF48452">
    <property type="entry name" value="TPR-like"/>
    <property type="match status" value="3"/>
</dbReference>
<evidence type="ECO:0000256" key="1">
    <source>
        <dbReference type="PROSITE-ProRule" id="PRU00339"/>
    </source>
</evidence>
<dbReference type="Pfam" id="PF13424">
    <property type="entry name" value="TPR_12"/>
    <property type="match status" value="5"/>
</dbReference>
<dbReference type="InterPro" id="IPR024983">
    <property type="entry name" value="CHAT_dom"/>
</dbReference>
<evidence type="ECO:0000259" key="2">
    <source>
        <dbReference type="Pfam" id="PF12770"/>
    </source>
</evidence>
<dbReference type="RefSeq" id="WP_368663220.1">
    <property type="nucleotide sequence ID" value="NZ_JBBWYZ010000021.1"/>
</dbReference>
<name>A0ABU9EQX0_LIMFS</name>
<sequence>MKRLMIGSLLGVTMLVATPAIFPILTQRSYAQTSQTQAAQLQQLIDLGLQQTQQRQPLQAIETLKQALAIAQSIQSREDEAFANLGLGFNYYHIGKPQEALTYYQQALPIFREVSDRAGEATILHNIGAVHREIGQLQAALTYLQQALPISREVSDRAGEATILHNIGAVHREIGQPQEALTYYQQALAIRQEVSDRAGEATTLHNIGEVYRTIGKPQEALTYLQQALPIRREISDRAGEANTLNSIGAVYIAIGQPQEALTYLQQALPIRREVSDRAGEAATLNNIGAVYRDIGKPQEALTYYLQALPIRREVSDIRGEAATLSNMGLVYHAIGKPQEALTYYQQALPIMREVSDRAGEATTLNNIGGVYSDIDEPQEALTYYLQALSITREVSDRRGEATTLNNIGLVYSNIGKPQEALTYYLQALPIRREVSDRAGEAGTLSNMGLVYRAIGKPQTAIENLEKSVQITLERRAGLQQENRQSFIYQNQPTSIALVDLLIDQNQADQAFKWYNLATTFDLADYTRLIEAKVSNPEAQKMIDQWNQNHQRLQFLYSQVDDNWTPELSQQINQLQAENSQIAENISRQYPEVSELFETTPQDIETLQANIAPGTLVIQPVLLTNITNIEDKIGIFVVSRDQATLVRTIPINPREFDAILTEYRAQLENHNREDYDRNQELLYDYLIRPVEADIAAYSPDQIAIIATGKLRYIPFETLYDNQSEQYLIEKYPIHYLTRISATRNIPNNPRTSTQVLAFGNPTPTSQELPGAEQEARQVTEILSGEYWLREQATRDRFYNDSARFNVLHLATHGCFQKQGCPRLNLEANNILFANNEKFNIADAALLGLNQTNLVVLSACQTAMEAESDGREFAAVAYLFERAGADAVIATLWNAEDNKTLLIMTQFYENVNQGMTKVEALRQAKLAFAQEAVHPFYWSHLILIGDGSSF</sequence>
<feature type="domain" description="CHAT" evidence="2">
    <location>
        <begin position="679"/>
        <end position="944"/>
    </location>
</feature>
<keyword evidence="4" id="KW-1185">Reference proteome</keyword>
<keyword evidence="1" id="KW-0802">TPR repeat</keyword>
<protein>
    <submittedName>
        <fullName evidence="3">CHAT domain-containing tetratricopeptide repeat protein</fullName>
    </submittedName>
</protein>
<feature type="repeat" description="TPR" evidence="1">
    <location>
        <begin position="281"/>
        <end position="314"/>
    </location>
</feature>
<feature type="repeat" description="TPR" evidence="1">
    <location>
        <begin position="121"/>
        <end position="154"/>
    </location>
</feature>
<feature type="repeat" description="TPR" evidence="1">
    <location>
        <begin position="321"/>
        <end position="354"/>
    </location>
</feature>
<dbReference type="Proteomes" id="UP001387447">
    <property type="component" value="Unassembled WGS sequence"/>
</dbReference>
<gene>
    <name evidence="3" type="ORF">AAEJ74_22410</name>
</gene>
<comment type="caution">
    <text evidence="3">The sequence shown here is derived from an EMBL/GenBank/DDBJ whole genome shotgun (WGS) entry which is preliminary data.</text>
</comment>
<dbReference type="PROSITE" id="PS50005">
    <property type="entry name" value="TPR"/>
    <property type="match status" value="9"/>
</dbReference>
<feature type="repeat" description="TPR" evidence="1">
    <location>
        <begin position="201"/>
        <end position="234"/>
    </location>
</feature>
<organism evidence="3 4">
    <name type="scientific">Limnospira fusiformis PMC 851.14</name>
    <dbReference type="NCBI Taxonomy" id="2219512"/>
    <lineage>
        <taxon>Bacteria</taxon>
        <taxon>Bacillati</taxon>
        <taxon>Cyanobacteriota</taxon>
        <taxon>Cyanophyceae</taxon>
        <taxon>Oscillatoriophycideae</taxon>
        <taxon>Oscillatoriales</taxon>
        <taxon>Sirenicapillariaceae</taxon>
        <taxon>Limnospira</taxon>
    </lineage>
</organism>
<feature type="repeat" description="TPR" evidence="1">
    <location>
        <begin position="401"/>
        <end position="434"/>
    </location>
</feature>
<feature type="repeat" description="TPR" evidence="1">
    <location>
        <begin position="441"/>
        <end position="474"/>
    </location>
</feature>
<dbReference type="InterPro" id="IPR019734">
    <property type="entry name" value="TPR_rpt"/>
</dbReference>
<evidence type="ECO:0000313" key="3">
    <source>
        <dbReference type="EMBL" id="MEK9514338.1"/>
    </source>
</evidence>